<dbReference type="RefSeq" id="WP_150938332.1">
    <property type="nucleotide sequence ID" value="NZ_VYTZ01000014.1"/>
</dbReference>
<accession>A0A5J5JU00</accession>
<name>A0A5J5JU00_9ACTN</name>
<evidence type="ECO:0008006" key="3">
    <source>
        <dbReference type="Google" id="ProtNLM"/>
    </source>
</evidence>
<evidence type="ECO:0000313" key="1">
    <source>
        <dbReference type="EMBL" id="KAA9374864.1"/>
    </source>
</evidence>
<keyword evidence="2" id="KW-1185">Reference proteome</keyword>
<protein>
    <recommendedName>
        <fullName evidence="3">ATP/GTP-binding protein</fullName>
    </recommendedName>
</protein>
<evidence type="ECO:0000313" key="2">
    <source>
        <dbReference type="Proteomes" id="UP000327011"/>
    </source>
</evidence>
<sequence>MFAYGMTYVLVAGLAIAPLGDGDGDGVGVSSDYTGYIISAKRLPRPGSQTPTGKGSKVRCSYQRWFADGRENGGLEFVDPGSNLSSEPTGKGAYYLVECSDGYRDVVWIKKRRDAVTPEQLARRAYKLIPIAPPTVLTAPPRGQNGLVGLPQWFFLPDGQWAPKSKRLHIGAVWAAATATPERMTISTGDGQTLTCDGPGTAYDITRPADQQSSTCSHTYQHPASAYRVTVSVTWSGTWRGSGGTGGTLPPITKSVTFPIRVIEAQALVTKG</sequence>
<dbReference type="Proteomes" id="UP000327011">
    <property type="component" value="Unassembled WGS sequence"/>
</dbReference>
<gene>
    <name evidence="1" type="ORF">F5972_30145</name>
</gene>
<dbReference type="EMBL" id="VYTZ01000014">
    <property type="protein sequence ID" value="KAA9374864.1"/>
    <property type="molecule type" value="Genomic_DNA"/>
</dbReference>
<organism evidence="1 2">
    <name type="scientific">Microbispora cellulosiformans</name>
    <dbReference type="NCBI Taxonomy" id="2614688"/>
    <lineage>
        <taxon>Bacteria</taxon>
        <taxon>Bacillati</taxon>
        <taxon>Actinomycetota</taxon>
        <taxon>Actinomycetes</taxon>
        <taxon>Streptosporangiales</taxon>
        <taxon>Streptosporangiaceae</taxon>
        <taxon>Microbispora</taxon>
    </lineage>
</organism>
<reference evidence="1 2" key="1">
    <citation type="submission" date="2019-09" db="EMBL/GenBank/DDBJ databases">
        <title>Screening of Novel Bioactive Compounds from Soil-Associated.</title>
        <authorList>
            <person name="Gong X."/>
        </authorList>
    </citation>
    <scope>NUCLEOTIDE SEQUENCE [LARGE SCALE GENOMIC DNA]</scope>
    <source>
        <strain evidence="1 2">Gxj-6</strain>
    </source>
</reference>
<dbReference type="AlphaFoldDB" id="A0A5J5JU00"/>
<comment type="caution">
    <text evidence="1">The sequence shown here is derived from an EMBL/GenBank/DDBJ whole genome shotgun (WGS) entry which is preliminary data.</text>
</comment>
<proteinExistence type="predicted"/>